<evidence type="ECO:0000256" key="6">
    <source>
        <dbReference type="ARBA" id="ARBA00023004"/>
    </source>
</evidence>
<keyword evidence="5 9" id="KW-0560">Oxidoreductase</keyword>
<sequence length="486" mass="55619">MRKHHAEPILDVVDDGAFGFKFGFQSLKAKKIGKQIDLIFSKFNEAKHPSIGTFMTRNFGMKLILTKDPENIKAMLATQFNEYTLGQRLNFLAPLLGKGIFTLDGNGWKHSRAMLRPQFSRDQIGHVKMLEPHFQLLKKHVLKNKGSFFDIQELFFRFTVDSATEFLFGESVSSLKDESIGYDQEGIDFAGRKDFAEAFNKSQVYLSTRTLLQSLYWLVNSSDFKRCNNIVHKFSDYYIKKALTGTPEELEKHSSYIFLYELAKQTRDPIVLRDQSLNILLAGRDTTAGLLSFAVFELGRNPEVWSKLRQEIGHKFGLDSYSRVEDISFELLKSCEYLKAVLNETLRLYPSVPRNARFAAKNTTLPHGGGKDGMSPILVKKGQTVMYSVYALQRDEKYYGKDANEFRPERWFEPEVRKLGWAFLPFNGGPRICLGQQFALTEASYVLARLVQSFETLELSPDAEYPPAKLSHLTMCLFDGTPVRFE</sequence>
<dbReference type="SUPFAM" id="SSF48264">
    <property type="entry name" value="Cytochrome P450"/>
    <property type="match status" value="1"/>
</dbReference>
<name>M3JDC1_CANMX</name>
<evidence type="ECO:0000256" key="5">
    <source>
        <dbReference type="ARBA" id="ARBA00023002"/>
    </source>
</evidence>
<evidence type="ECO:0000256" key="7">
    <source>
        <dbReference type="ARBA" id="ARBA00023033"/>
    </source>
</evidence>
<dbReference type="eggNOG" id="KOG0157">
    <property type="taxonomic scope" value="Eukaryota"/>
</dbReference>
<feature type="binding site" description="axial binding residue" evidence="8">
    <location>
        <position position="433"/>
    </location>
    <ligand>
        <name>heme</name>
        <dbReference type="ChEBI" id="CHEBI:30413"/>
    </ligand>
    <ligandPart>
        <name>Fe</name>
        <dbReference type="ChEBI" id="CHEBI:18248"/>
    </ligandPart>
</feature>
<keyword evidence="7 9" id="KW-0503">Monooxygenase</keyword>
<dbReference type="InterPro" id="IPR002974">
    <property type="entry name" value="Cyt_P450_E_CYP52_ascomycetes"/>
</dbReference>
<accession>M3JDC1</accession>
<dbReference type="EMBL" id="AOGT01000355">
    <property type="protein sequence ID" value="EMG50163.1"/>
    <property type="molecule type" value="Genomic_DNA"/>
</dbReference>
<dbReference type="GO" id="GO:0020037">
    <property type="term" value="F:heme binding"/>
    <property type="evidence" value="ECO:0007669"/>
    <property type="project" value="InterPro"/>
</dbReference>
<dbReference type="OrthoDB" id="1470350at2759"/>
<comment type="cofactor">
    <cofactor evidence="1 8">
        <name>heme</name>
        <dbReference type="ChEBI" id="CHEBI:30413"/>
    </cofactor>
</comment>
<dbReference type="PANTHER" id="PTHR24287:SF1">
    <property type="entry name" value="P450, PUTATIVE (EUROFUNG)-RELATED"/>
    <property type="match status" value="1"/>
</dbReference>
<dbReference type="InterPro" id="IPR002402">
    <property type="entry name" value="Cyt_P450_E_grp-II"/>
</dbReference>
<dbReference type="InterPro" id="IPR047146">
    <property type="entry name" value="Cyt_P450_E_CYP52_fungi"/>
</dbReference>
<evidence type="ECO:0000256" key="4">
    <source>
        <dbReference type="ARBA" id="ARBA00022723"/>
    </source>
</evidence>
<comment type="caution">
    <text evidence="10">The sequence shown here is derived from an EMBL/GenBank/DDBJ whole genome shotgun (WGS) entry which is preliminary data.</text>
</comment>
<dbReference type="PROSITE" id="PS00086">
    <property type="entry name" value="CYTOCHROME_P450"/>
    <property type="match status" value="1"/>
</dbReference>
<keyword evidence="4 8" id="KW-0479">Metal-binding</keyword>
<dbReference type="Proteomes" id="UP000011777">
    <property type="component" value="Unassembled WGS sequence"/>
</dbReference>
<dbReference type="STRING" id="1245528.M3JDC1"/>
<evidence type="ECO:0000256" key="8">
    <source>
        <dbReference type="PIRSR" id="PIRSR602402-1"/>
    </source>
</evidence>
<dbReference type="AlphaFoldDB" id="M3JDC1"/>
<dbReference type="PRINTS" id="PR00385">
    <property type="entry name" value="P450"/>
</dbReference>
<dbReference type="PANTHER" id="PTHR24287">
    <property type="entry name" value="P450, PUTATIVE (EUROFUNG)-RELATED"/>
    <property type="match status" value="1"/>
</dbReference>
<keyword evidence="6 8" id="KW-0408">Iron</keyword>
<dbReference type="Gene3D" id="1.10.630.10">
    <property type="entry name" value="Cytochrome P450"/>
    <property type="match status" value="1"/>
</dbReference>
<evidence type="ECO:0000313" key="11">
    <source>
        <dbReference type="Proteomes" id="UP000011777"/>
    </source>
</evidence>
<protein>
    <submittedName>
        <fullName evidence="10">Cytochrome P450 52A10</fullName>
    </submittedName>
</protein>
<dbReference type="InterPro" id="IPR001128">
    <property type="entry name" value="Cyt_P450"/>
</dbReference>
<dbReference type="InterPro" id="IPR036396">
    <property type="entry name" value="Cyt_P450_sf"/>
</dbReference>
<dbReference type="InterPro" id="IPR017972">
    <property type="entry name" value="Cyt_P450_CS"/>
</dbReference>
<reference evidence="10 11" key="1">
    <citation type="submission" date="2013-02" db="EMBL/GenBank/DDBJ databases">
        <title>Genome sequence of Candida maltosa Xu316, a potential industrial strain for xylitol and ethanol production.</title>
        <authorList>
            <person name="Yu J."/>
            <person name="Wang Q."/>
            <person name="Geng X."/>
            <person name="Bao W."/>
            <person name="He P."/>
            <person name="Cai J."/>
        </authorList>
    </citation>
    <scope>NUCLEOTIDE SEQUENCE [LARGE SCALE GENOMIC DNA]</scope>
    <source>
        <strain evidence="11">Xu316</strain>
    </source>
</reference>
<keyword evidence="3 8" id="KW-0349">Heme</keyword>
<dbReference type="HOGENOM" id="CLU_001570_27_0_1"/>
<dbReference type="PRINTS" id="PR01239">
    <property type="entry name" value="EP450IICYP52"/>
</dbReference>
<dbReference type="CDD" id="cd11063">
    <property type="entry name" value="CYP52"/>
    <property type="match status" value="1"/>
</dbReference>
<dbReference type="GO" id="GO:0016712">
    <property type="term" value="F:oxidoreductase activity, acting on paired donors, with incorporation or reduction of molecular oxygen, reduced flavin or flavoprotein as one donor, and incorporation of one atom of oxygen"/>
    <property type="evidence" value="ECO:0007669"/>
    <property type="project" value="InterPro"/>
</dbReference>
<evidence type="ECO:0000256" key="1">
    <source>
        <dbReference type="ARBA" id="ARBA00001971"/>
    </source>
</evidence>
<evidence type="ECO:0000256" key="9">
    <source>
        <dbReference type="RuleBase" id="RU000461"/>
    </source>
</evidence>
<keyword evidence="11" id="KW-1185">Reference proteome</keyword>
<evidence type="ECO:0000256" key="3">
    <source>
        <dbReference type="ARBA" id="ARBA00022617"/>
    </source>
</evidence>
<dbReference type="Pfam" id="PF00067">
    <property type="entry name" value="p450"/>
    <property type="match status" value="1"/>
</dbReference>
<evidence type="ECO:0000313" key="10">
    <source>
        <dbReference type="EMBL" id="EMG50163.1"/>
    </source>
</evidence>
<dbReference type="GO" id="GO:0005506">
    <property type="term" value="F:iron ion binding"/>
    <property type="evidence" value="ECO:0007669"/>
    <property type="project" value="InterPro"/>
</dbReference>
<comment type="similarity">
    <text evidence="2 9">Belongs to the cytochrome P450 family.</text>
</comment>
<organism evidence="10 11">
    <name type="scientific">Candida maltosa (strain Xu316)</name>
    <name type="common">Yeast</name>
    <dbReference type="NCBI Taxonomy" id="1245528"/>
    <lineage>
        <taxon>Eukaryota</taxon>
        <taxon>Fungi</taxon>
        <taxon>Dikarya</taxon>
        <taxon>Ascomycota</taxon>
        <taxon>Saccharomycotina</taxon>
        <taxon>Pichiomycetes</taxon>
        <taxon>Debaryomycetaceae</taxon>
        <taxon>Candida/Lodderomyces clade</taxon>
        <taxon>Candida</taxon>
    </lineage>
</organism>
<proteinExistence type="inferred from homology"/>
<gene>
    <name evidence="10" type="ORF">G210_4811</name>
</gene>
<evidence type="ECO:0000256" key="2">
    <source>
        <dbReference type="ARBA" id="ARBA00010617"/>
    </source>
</evidence>
<dbReference type="OMA" id="PLKYTPM"/>
<dbReference type="PRINTS" id="PR00464">
    <property type="entry name" value="EP450II"/>
</dbReference>